<dbReference type="CDD" id="cd02801">
    <property type="entry name" value="DUS_like_FMN"/>
    <property type="match status" value="1"/>
</dbReference>
<evidence type="ECO:0000256" key="9">
    <source>
        <dbReference type="ARBA" id="ARBA00049447"/>
    </source>
</evidence>
<gene>
    <name evidence="12" type="ORF">CDD82_5331</name>
</gene>
<dbReference type="EMBL" id="NJEU01000486">
    <property type="protein sequence ID" value="PHH73672.1"/>
    <property type="molecule type" value="Genomic_DNA"/>
</dbReference>
<evidence type="ECO:0000256" key="7">
    <source>
        <dbReference type="ARBA" id="ARBA00045934"/>
    </source>
</evidence>
<keyword evidence="4" id="KW-0507">mRNA processing</keyword>
<dbReference type="InterPro" id="IPR018517">
    <property type="entry name" value="tRNA_hU_synthase_CS"/>
</dbReference>
<evidence type="ECO:0000256" key="4">
    <source>
        <dbReference type="ARBA" id="ARBA00022664"/>
    </source>
</evidence>
<dbReference type="PANTHER" id="PTHR45936:SF1">
    <property type="entry name" value="TRNA-DIHYDROURIDINE(20) SYNTHASE [NAD(P)+]-LIKE"/>
    <property type="match status" value="1"/>
</dbReference>
<accession>A0A2C5Z1Y8</accession>
<feature type="domain" description="DUS-like FMN-binding" evidence="11">
    <location>
        <begin position="95"/>
        <end position="335"/>
    </location>
</feature>
<keyword evidence="6" id="KW-0560">Oxidoreductase</keyword>
<comment type="function">
    <text evidence="7">Catalyzes the synthesis of dihydrouridine, a modified base found in the D-loop of most tRNAs. Specifically modifies U47 in cytoplasmic tRNAs. Catalyzes the synthesis of dihydrouridine in some mRNAs, thereby affecting their translation.</text>
</comment>
<dbReference type="GO" id="GO:0005737">
    <property type="term" value="C:cytoplasm"/>
    <property type="evidence" value="ECO:0007669"/>
    <property type="project" value="TreeGrafter"/>
</dbReference>
<comment type="caution">
    <text evidence="12">The sequence shown here is derived from an EMBL/GenBank/DDBJ whole genome shotgun (WGS) entry which is preliminary data.</text>
</comment>
<sequence length="420" mass="46010">MLSALAKRSMATQAKRVAIPRRGADYRGKVVLAPMVRTGELPIRLLALQHGADLVWGPETVDRAMIGSSRRYDEETKTVEWYRMSTRSPKDAGMDAPETIVFRMSPEREGDRLIFQIGTADPERAVEAARLVAADVAGIDVNAGCPKPFSTSGGMGAALLRTPDKLCAILEALVQNITPEFEIGISVKIRILETAAATEALVRRLCATGITGLTVHCRTTPMRARERAIRDQLAMVAQVCHEHGVACLMNGDVVNRDEGLILAQEYRADGAMIATAAEKNPSCFRTQAQGGLLPWMDVAEQFIVTSMDIRNHFGKTKYSLAQIIPGKESLRQTLIRSRTHAGLCKELGFESLVQRARQTDATMGLQEPEEKQMRKKQANPSAKAAGGKTVLQSKDSQQRQKRSKIRPRQAQTRPASVAAL</sequence>
<comment type="catalytic activity">
    <reaction evidence="8">
        <text>a 5,6-dihydrouridine in mRNA + NAD(+) = a uridine in mRNA + NADH + H(+)</text>
        <dbReference type="Rhea" id="RHEA:69851"/>
        <dbReference type="Rhea" id="RHEA-COMP:14658"/>
        <dbReference type="Rhea" id="RHEA-COMP:17789"/>
        <dbReference type="ChEBI" id="CHEBI:15378"/>
        <dbReference type="ChEBI" id="CHEBI:57540"/>
        <dbReference type="ChEBI" id="CHEBI:57945"/>
        <dbReference type="ChEBI" id="CHEBI:65315"/>
        <dbReference type="ChEBI" id="CHEBI:74443"/>
    </reaction>
    <physiologicalReaction direction="right-to-left" evidence="8">
        <dbReference type="Rhea" id="RHEA:69853"/>
    </physiologicalReaction>
</comment>
<evidence type="ECO:0000256" key="6">
    <source>
        <dbReference type="ARBA" id="ARBA00023002"/>
    </source>
</evidence>
<name>A0A2C5Z1Y8_9HYPO</name>
<proteinExistence type="predicted"/>
<evidence type="ECO:0000313" key="12">
    <source>
        <dbReference type="EMBL" id="PHH73672.1"/>
    </source>
</evidence>
<dbReference type="AlphaFoldDB" id="A0A2C5Z1Y8"/>
<dbReference type="GO" id="GO:0006397">
    <property type="term" value="P:mRNA processing"/>
    <property type="evidence" value="ECO:0007669"/>
    <property type="project" value="UniProtKB-KW"/>
</dbReference>
<evidence type="ECO:0000313" key="13">
    <source>
        <dbReference type="Proteomes" id="UP000224854"/>
    </source>
</evidence>
<dbReference type="PANTHER" id="PTHR45936">
    <property type="entry name" value="TRNA-DIHYDROURIDINE(20) SYNTHASE [NAD(P)+]-LIKE"/>
    <property type="match status" value="1"/>
</dbReference>
<comment type="cofactor">
    <cofactor evidence="1">
        <name>FMN</name>
        <dbReference type="ChEBI" id="CHEBI:58210"/>
    </cofactor>
</comment>
<dbReference type="InterPro" id="IPR035587">
    <property type="entry name" value="DUS-like_FMN-bd"/>
</dbReference>
<dbReference type="Proteomes" id="UP000224854">
    <property type="component" value="Unassembled WGS sequence"/>
</dbReference>
<dbReference type="InterPro" id="IPR052582">
    <property type="entry name" value="tRNA-DUS-like"/>
</dbReference>
<organism evidence="12 13">
    <name type="scientific">Ophiocordyceps australis</name>
    <dbReference type="NCBI Taxonomy" id="1399860"/>
    <lineage>
        <taxon>Eukaryota</taxon>
        <taxon>Fungi</taxon>
        <taxon>Dikarya</taxon>
        <taxon>Ascomycota</taxon>
        <taxon>Pezizomycotina</taxon>
        <taxon>Sordariomycetes</taxon>
        <taxon>Hypocreomycetidae</taxon>
        <taxon>Hypocreales</taxon>
        <taxon>Ophiocordycipitaceae</taxon>
        <taxon>Ophiocordyceps</taxon>
    </lineage>
</organism>
<comment type="catalytic activity">
    <reaction evidence="9">
        <text>a 5,6-dihydrouridine in mRNA + NADP(+) = a uridine in mRNA + NADPH + H(+)</text>
        <dbReference type="Rhea" id="RHEA:69855"/>
        <dbReference type="Rhea" id="RHEA-COMP:14658"/>
        <dbReference type="Rhea" id="RHEA-COMP:17789"/>
        <dbReference type="ChEBI" id="CHEBI:15378"/>
        <dbReference type="ChEBI" id="CHEBI:57783"/>
        <dbReference type="ChEBI" id="CHEBI:58349"/>
        <dbReference type="ChEBI" id="CHEBI:65315"/>
        <dbReference type="ChEBI" id="CHEBI:74443"/>
    </reaction>
    <physiologicalReaction direction="right-to-left" evidence="9">
        <dbReference type="Rhea" id="RHEA:69857"/>
    </physiologicalReaction>
</comment>
<evidence type="ECO:0000256" key="10">
    <source>
        <dbReference type="SAM" id="MobiDB-lite"/>
    </source>
</evidence>
<keyword evidence="5" id="KW-0819">tRNA processing</keyword>
<keyword evidence="2" id="KW-0285">Flavoprotein</keyword>
<evidence type="ECO:0000256" key="5">
    <source>
        <dbReference type="ARBA" id="ARBA00022694"/>
    </source>
</evidence>
<keyword evidence="13" id="KW-1185">Reference proteome</keyword>
<dbReference type="OrthoDB" id="10262250at2759"/>
<dbReference type="Gene3D" id="3.20.20.70">
    <property type="entry name" value="Aldolase class I"/>
    <property type="match status" value="1"/>
</dbReference>
<dbReference type="PROSITE" id="PS01136">
    <property type="entry name" value="UPF0034"/>
    <property type="match status" value="1"/>
</dbReference>
<keyword evidence="3" id="KW-0288">FMN</keyword>
<dbReference type="GO" id="GO:0017150">
    <property type="term" value="F:tRNA dihydrouridine synthase activity"/>
    <property type="evidence" value="ECO:0007669"/>
    <property type="project" value="InterPro"/>
</dbReference>
<evidence type="ECO:0000256" key="1">
    <source>
        <dbReference type="ARBA" id="ARBA00001917"/>
    </source>
</evidence>
<feature type="region of interest" description="Disordered" evidence="10">
    <location>
        <begin position="363"/>
        <end position="420"/>
    </location>
</feature>
<dbReference type="InterPro" id="IPR013785">
    <property type="entry name" value="Aldolase_TIM"/>
</dbReference>
<evidence type="ECO:0000259" key="11">
    <source>
        <dbReference type="Pfam" id="PF01207"/>
    </source>
</evidence>
<evidence type="ECO:0000256" key="2">
    <source>
        <dbReference type="ARBA" id="ARBA00022630"/>
    </source>
</evidence>
<dbReference type="Pfam" id="PF01207">
    <property type="entry name" value="Dus"/>
    <property type="match status" value="1"/>
</dbReference>
<protein>
    <recommendedName>
        <fullName evidence="11">DUS-like FMN-binding domain-containing protein</fullName>
    </recommendedName>
</protein>
<evidence type="ECO:0000256" key="3">
    <source>
        <dbReference type="ARBA" id="ARBA00022643"/>
    </source>
</evidence>
<evidence type="ECO:0000256" key="8">
    <source>
        <dbReference type="ARBA" id="ARBA00048342"/>
    </source>
</evidence>
<dbReference type="GO" id="GO:0050660">
    <property type="term" value="F:flavin adenine dinucleotide binding"/>
    <property type="evidence" value="ECO:0007669"/>
    <property type="project" value="InterPro"/>
</dbReference>
<dbReference type="SUPFAM" id="SSF51395">
    <property type="entry name" value="FMN-linked oxidoreductases"/>
    <property type="match status" value="1"/>
</dbReference>
<reference evidence="12 13" key="1">
    <citation type="submission" date="2017-06" db="EMBL/GenBank/DDBJ databases">
        <title>Ant-infecting Ophiocordyceps genomes reveal a high diversity of potential behavioral manipulation genes and a possible major role for enterotoxins.</title>
        <authorList>
            <person name="De Bekker C."/>
            <person name="Evans H.C."/>
            <person name="Brachmann A."/>
            <person name="Hughes D.P."/>
        </authorList>
    </citation>
    <scope>NUCLEOTIDE SEQUENCE [LARGE SCALE GENOMIC DNA]</scope>
    <source>
        <strain evidence="12 13">1348a</strain>
    </source>
</reference>